<evidence type="ECO:0000256" key="4">
    <source>
        <dbReference type="PROSITE-ProRule" id="PRU00175"/>
    </source>
</evidence>
<dbReference type="Proteomes" id="UP000531151">
    <property type="component" value="Unassembled WGS sequence"/>
</dbReference>
<dbReference type="AlphaFoldDB" id="A0A7K4JRU4"/>
<evidence type="ECO:0000259" key="6">
    <source>
        <dbReference type="PROSITE" id="PS51805"/>
    </source>
</evidence>
<dbReference type="EMBL" id="VWPV01054505">
    <property type="protein sequence ID" value="NWH67923.1"/>
    <property type="molecule type" value="Genomic_DNA"/>
</dbReference>
<reference evidence="7 8" key="1">
    <citation type="submission" date="2019-09" db="EMBL/GenBank/DDBJ databases">
        <title>Bird 10,000 Genomes (B10K) Project - Family phase.</title>
        <authorList>
            <person name="Zhang G."/>
        </authorList>
    </citation>
    <scope>NUCLEOTIDE SEQUENCE [LARGE SCALE GENOMIC DNA]</scope>
    <source>
        <strain evidence="7">B10K-CU-031-07</strain>
        <tissue evidence="7">Muscle</tissue>
    </source>
</reference>
<keyword evidence="1" id="KW-0479">Metal-binding</keyword>
<keyword evidence="3" id="KW-0862">Zinc</keyword>
<sequence>PELHVCVKRGATITCQEPGCDRRFHLPCAVQGGCVTQYFGLYSSFCWQHCLEQTVEAVPEENTTCLICLEPVEDRMTYRTMVCPVCKHAWFHRGCIQKQAMHAGTHCFCCPHCQNEYRFRMEMLTMGIQIPNR</sequence>
<dbReference type="Gene3D" id="3.30.40.10">
    <property type="entry name" value="Zinc/RING finger domain, C3HC4 (zinc finger)"/>
    <property type="match status" value="1"/>
</dbReference>
<comment type="caution">
    <text evidence="7">The sequence shown here is derived from an EMBL/GenBank/DDBJ whole genome shotgun (WGS) entry which is preliminary data.</text>
</comment>
<organism evidence="7 8">
    <name type="scientific">Geococcyx californianus</name>
    <name type="common">Greater roadrunner</name>
    <name type="synonym">Saurothera californiana</name>
    <dbReference type="NCBI Taxonomy" id="8947"/>
    <lineage>
        <taxon>Eukaryota</taxon>
        <taxon>Metazoa</taxon>
        <taxon>Chordata</taxon>
        <taxon>Craniata</taxon>
        <taxon>Vertebrata</taxon>
        <taxon>Euteleostomi</taxon>
        <taxon>Archelosauria</taxon>
        <taxon>Archosauria</taxon>
        <taxon>Dinosauria</taxon>
        <taxon>Saurischia</taxon>
        <taxon>Theropoda</taxon>
        <taxon>Coelurosauria</taxon>
        <taxon>Aves</taxon>
        <taxon>Neognathae</taxon>
        <taxon>Neoaves</taxon>
        <taxon>Otidimorphae</taxon>
        <taxon>Cuculiformes</taxon>
        <taxon>Neomorphidae</taxon>
        <taxon>Geococcyx</taxon>
    </lineage>
</organism>
<evidence type="ECO:0000256" key="1">
    <source>
        <dbReference type="ARBA" id="ARBA00022723"/>
    </source>
</evidence>
<evidence type="ECO:0000256" key="3">
    <source>
        <dbReference type="ARBA" id="ARBA00022833"/>
    </source>
</evidence>
<feature type="domain" description="PHD-type" evidence="6">
    <location>
        <begin position="1"/>
        <end position="50"/>
    </location>
</feature>
<accession>A0A7K4JRU4</accession>
<protein>
    <submittedName>
        <fullName evidence="7">G2E3 ligase</fullName>
    </submittedName>
</protein>
<dbReference type="SUPFAM" id="SSF57903">
    <property type="entry name" value="FYVE/PHD zinc finger"/>
    <property type="match status" value="1"/>
</dbReference>
<evidence type="ECO:0000313" key="7">
    <source>
        <dbReference type="EMBL" id="NWH67923.1"/>
    </source>
</evidence>
<dbReference type="GO" id="GO:0016874">
    <property type="term" value="F:ligase activity"/>
    <property type="evidence" value="ECO:0007669"/>
    <property type="project" value="UniProtKB-KW"/>
</dbReference>
<dbReference type="OrthoDB" id="512616at2759"/>
<dbReference type="PROSITE" id="PS50089">
    <property type="entry name" value="ZF_RING_2"/>
    <property type="match status" value="1"/>
</dbReference>
<evidence type="ECO:0000259" key="5">
    <source>
        <dbReference type="PROSITE" id="PS50089"/>
    </source>
</evidence>
<dbReference type="Pfam" id="PF13771">
    <property type="entry name" value="zf-HC5HC2H"/>
    <property type="match status" value="1"/>
</dbReference>
<feature type="domain" description="RING-type" evidence="5">
    <location>
        <begin position="65"/>
        <end position="114"/>
    </location>
</feature>
<evidence type="ECO:0000313" key="8">
    <source>
        <dbReference type="Proteomes" id="UP000531151"/>
    </source>
</evidence>
<feature type="non-terminal residue" evidence="7">
    <location>
        <position position="1"/>
    </location>
</feature>
<dbReference type="GO" id="GO:0005634">
    <property type="term" value="C:nucleus"/>
    <property type="evidence" value="ECO:0007669"/>
    <property type="project" value="TreeGrafter"/>
</dbReference>
<evidence type="ECO:0000256" key="2">
    <source>
        <dbReference type="ARBA" id="ARBA00022771"/>
    </source>
</evidence>
<keyword evidence="2 4" id="KW-0863">Zinc-finger</keyword>
<dbReference type="InterPro" id="IPR034732">
    <property type="entry name" value="EPHD"/>
</dbReference>
<proteinExistence type="predicted"/>
<dbReference type="InterPro" id="IPR001841">
    <property type="entry name" value="Znf_RING"/>
</dbReference>
<dbReference type="InterPro" id="IPR019786">
    <property type="entry name" value="Zinc_finger_PHD-type_CS"/>
</dbReference>
<keyword evidence="7" id="KW-0436">Ligase</keyword>
<feature type="non-terminal residue" evidence="7">
    <location>
        <position position="133"/>
    </location>
</feature>
<name>A0A7K4JRU4_GEOCA</name>
<dbReference type="InterPro" id="IPR051188">
    <property type="entry name" value="PHD-type_Zinc_Finger"/>
</dbReference>
<dbReference type="PANTHER" id="PTHR12420:SF47">
    <property type="entry name" value="PHD FINGER PROTEIN 7"/>
    <property type="match status" value="1"/>
</dbReference>
<dbReference type="GO" id="GO:0008270">
    <property type="term" value="F:zinc ion binding"/>
    <property type="evidence" value="ECO:0007669"/>
    <property type="project" value="UniProtKB-KW"/>
</dbReference>
<dbReference type="PANTHER" id="PTHR12420">
    <property type="entry name" value="PHD FINGER PROTEIN"/>
    <property type="match status" value="1"/>
</dbReference>
<gene>
    <name evidence="7" type="primary">G2e3_1</name>
    <name evidence="7" type="ORF">GEOCAL_R05391</name>
</gene>
<dbReference type="PROSITE" id="PS01359">
    <property type="entry name" value="ZF_PHD_1"/>
    <property type="match status" value="1"/>
</dbReference>
<dbReference type="InterPro" id="IPR011011">
    <property type="entry name" value="Znf_FYVE_PHD"/>
</dbReference>
<dbReference type="InterPro" id="IPR013083">
    <property type="entry name" value="Znf_RING/FYVE/PHD"/>
</dbReference>
<dbReference type="PROSITE" id="PS51805">
    <property type="entry name" value="EPHD"/>
    <property type="match status" value="1"/>
</dbReference>
<keyword evidence="8" id="KW-1185">Reference proteome</keyword>